<protein>
    <submittedName>
        <fullName evidence="1">Uncharacterized protein</fullName>
    </submittedName>
</protein>
<reference evidence="1" key="1">
    <citation type="journal article" date="2022" name="Int. J. Mol. Sci.">
        <title>Draft Genome of Tanacetum Coccineum: Genomic Comparison of Closely Related Tanacetum-Family Plants.</title>
        <authorList>
            <person name="Yamashiro T."/>
            <person name="Shiraishi A."/>
            <person name="Nakayama K."/>
            <person name="Satake H."/>
        </authorList>
    </citation>
    <scope>NUCLEOTIDE SEQUENCE</scope>
</reference>
<proteinExistence type="predicted"/>
<evidence type="ECO:0000313" key="2">
    <source>
        <dbReference type="Proteomes" id="UP001151760"/>
    </source>
</evidence>
<comment type="caution">
    <text evidence="1">The sequence shown here is derived from an EMBL/GenBank/DDBJ whole genome shotgun (WGS) entry which is preliminary data.</text>
</comment>
<dbReference type="EMBL" id="BQNB010020540">
    <property type="protein sequence ID" value="GJT97084.1"/>
    <property type="molecule type" value="Genomic_DNA"/>
</dbReference>
<reference evidence="1" key="2">
    <citation type="submission" date="2022-01" db="EMBL/GenBank/DDBJ databases">
        <authorList>
            <person name="Yamashiro T."/>
            <person name="Shiraishi A."/>
            <person name="Satake H."/>
            <person name="Nakayama K."/>
        </authorList>
    </citation>
    <scope>NUCLEOTIDE SEQUENCE</scope>
</reference>
<keyword evidence="2" id="KW-1185">Reference proteome</keyword>
<organism evidence="1 2">
    <name type="scientific">Tanacetum coccineum</name>
    <dbReference type="NCBI Taxonomy" id="301880"/>
    <lineage>
        <taxon>Eukaryota</taxon>
        <taxon>Viridiplantae</taxon>
        <taxon>Streptophyta</taxon>
        <taxon>Embryophyta</taxon>
        <taxon>Tracheophyta</taxon>
        <taxon>Spermatophyta</taxon>
        <taxon>Magnoliopsida</taxon>
        <taxon>eudicotyledons</taxon>
        <taxon>Gunneridae</taxon>
        <taxon>Pentapetalae</taxon>
        <taxon>asterids</taxon>
        <taxon>campanulids</taxon>
        <taxon>Asterales</taxon>
        <taxon>Asteraceae</taxon>
        <taxon>Asteroideae</taxon>
        <taxon>Anthemideae</taxon>
        <taxon>Anthemidinae</taxon>
        <taxon>Tanacetum</taxon>
    </lineage>
</organism>
<evidence type="ECO:0000313" key="1">
    <source>
        <dbReference type="EMBL" id="GJT97084.1"/>
    </source>
</evidence>
<gene>
    <name evidence="1" type="ORF">Tco_1092602</name>
</gene>
<sequence length="233" mass="26899">MTENLETLERFLIPCEFHGDYTMQRIGRLSVNMLCINLRPYSVWKRISELFLNTNPNLSCTLEHSRSSLITEPIRVLQRSPSTCRESSNYFCIQQNFVVRLMIGTKTPEYLLNSRAQALLWKIQLMLYRMFMKNDDQTSSEVDPTYQDPEGDILLLEASFEIVNHTPLPIFQRSTIYAGARKSFQNSVKLKPLKLSVDEPPKVDKLIGTAITILTIRQFIRQGGHNKLPVINC</sequence>
<name>A0ABQ5IBM2_9ASTR</name>
<dbReference type="Proteomes" id="UP001151760">
    <property type="component" value="Unassembled WGS sequence"/>
</dbReference>
<accession>A0ABQ5IBM2</accession>